<dbReference type="PANTHER" id="PTHR18895">
    <property type="entry name" value="HEMK METHYLTRANSFERASE"/>
    <property type="match status" value="1"/>
</dbReference>
<dbReference type="InterPro" id="IPR019874">
    <property type="entry name" value="RF_methyltr_PrmC"/>
</dbReference>
<evidence type="ECO:0000256" key="1">
    <source>
        <dbReference type="ARBA" id="ARBA00022603"/>
    </source>
</evidence>
<comment type="similarity">
    <text evidence="4">Belongs to the protein N5-glutamine methyltransferase family. PrmC subfamily.</text>
</comment>
<evidence type="ECO:0000259" key="6">
    <source>
        <dbReference type="Pfam" id="PF17827"/>
    </source>
</evidence>
<feature type="domain" description="Methyltransferase" evidence="5">
    <location>
        <begin position="116"/>
        <end position="186"/>
    </location>
</feature>
<dbReference type="PROSITE" id="PS00092">
    <property type="entry name" value="N6_MTASE"/>
    <property type="match status" value="1"/>
</dbReference>
<protein>
    <recommendedName>
        <fullName evidence="4">Release factor glutamine methyltransferase</fullName>
        <shortName evidence="4">RF MTase</shortName>
        <ecNumber evidence="4">2.1.1.297</ecNumber>
    </recommendedName>
    <alternativeName>
        <fullName evidence="4">N5-glutamine methyltransferase PrmC</fullName>
    </alternativeName>
    <alternativeName>
        <fullName evidence="4">Protein-(glutamine-N5) MTase PrmC</fullName>
    </alternativeName>
    <alternativeName>
        <fullName evidence="4">Protein-glutamine N-methyltransferase PrmC</fullName>
    </alternativeName>
</protein>
<dbReference type="GO" id="GO:0003676">
    <property type="term" value="F:nucleic acid binding"/>
    <property type="evidence" value="ECO:0007669"/>
    <property type="project" value="InterPro"/>
</dbReference>
<feature type="binding site" evidence="4">
    <location>
        <position position="195"/>
    </location>
    <ligand>
        <name>S-adenosyl-L-methionine</name>
        <dbReference type="ChEBI" id="CHEBI:59789"/>
    </ligand>
</feature>
<dbReference type="InterPro" id="IPR050320">
    <property type="entry name" value="N5-glutamine_MTase"/>
</dbReference>
<feature type="binding site" evidence="4">
    <location>
        <position position="147"/>
    </location>
    <ligand>
        <name>S-adenosyl-L-methionine</name>
        <dbReference type="ChEBI" id="CHEBI:59789"/>
    </ligand>
</feature>
<dbReference type="NCBIfam" id="TIGR00536">
    <property type="entry name" value="hemK_fam"/>
    <property type="match status" value="1"/>
</dbReference>
<accession>A0A6I0F7V7</accession>
<dbReference type="InterPro" id="IPR004556">
    <property type="entry name" value="HemK-like"/>
</dbReference>
<evidence type="ECO:0000259" key="5">
    <source>
        <dbReference type="Pfam" id="PF13847"/>
    </source>
</evidence>
<dbReference type="AlphaFoldDB" id="A0A6I0F7V7"/>
<gene>
    <name evidence="4 7" type="primary">prmC</name>
    <name evidence="7" type="ORF">F8154_13945</name>
</gene>
<evidence type="ECO:0000256" key="4">
    <source>
        <dbReference type="HAMAP-Rule" id="MF_02126"/>
    </source>
</evidence>
<evidence type="ECO:0000313" key="7">
    <source>
        <dbReference type="EMBL" id="KAB3530335.1"/>
    </source>
</evidence>
<dbReference type="CDD" id="cd02440">
    <property type="entry name" value="AdoMet_MTases"/>
    <property type="match status" value="1"/>
</dbReference>
<keyword evidence="3 4" id="KW-0949">S-adenosyl-L-methionine</keyword>
<dbReference type="GO" id="GO:0032259">
    <property type="term" value="P:methylation"/>
    <property type="evidence" value="ECO:0007669"/>
    <property type="project" value="UniProtKB-KW"/>
</dbReference>
<dbReference type="Gene3D" id="1.10.8.10">
    <property type="entry name" value="DNA helicase RuvA subunit, C-terminal domain"/>
    <property type="match status" value="1"/>
</dbReference>
<dbReference type="InterPro" id="IPR029063">
    <property type="entry name" value="SAM-dependent_MTases_sf"/>
</dbReference>
<dbReference type="HAMAP" id="MF_02126">
    <property type="entry name" value="RF_methyltr_PrmC"/>
    <property type="match status" value="1"/>
</dbReference>
<dbReference type="OrthoDB" id="9800643at2"/>
<sequence>MITVEDILKSATEKLKSSQIDTPRLDAEVILSSVLGVDRIQLHIYPEREISWEICRRYWGLVEKRIKLMPIQYIINRQEFMGLEFFVEEGVLIPRGDTEILVEEVINLNNIYYNNTDVKILDIGTGSGAITVSLAKLITNSFVISIDISPLALTIAKKNANSHGVQQRISFLEGNLLEPLLNKGLEETLCFIVSNPPYIPTKAVNELSAQVKDYEPELALNGGEDGLDFYRKIVNESPKYLKNNGWLLFEIGYDQGNAVSSLMLDKGFSEVKIVKDLAGLDRVVKGQWVK</sequence>
<dbReference type="InterPro" id="IPR025714">
    <property type="entry name" value="Methyltranfer_dom"/>
</dbReference>
<comment type="function">
    <text evidence="4">Methylates the class 1 translation termination release factors RF1/PrfA and RF2/PrfB on the glutamine residue of the universally conserved GGQ motif.</text>
</comment>
<evidence type="ECO:0000256" key="2">
    <source>
        <dbReference type="ARBA" id="ARBA00022679"/>
    </source>
</evidence>
<feature type="binding site" evidence="4">
    <location>
        <begin position="124"/>
        <end position="128"/>
    </location>
    <ligand>
        <name>S-adenosyl-L-methionine</name>
        <dbReference type="ChEBI" id="CHEBI:59789"/>
    </ligand>
</feature>
<dbReference type="InterPro" id="IPR002052">
    <property type="entry name" value="DNA_methylase_N6_adenine_CS"/>
</dbReference>
<reference evidence="7 8" key="1">
    <citation type="submission" date="2019-10" db="EMBL/GenBank/DDBJ databases">
        <title>Alkaliphilus serpentinus sp. nov. and Alkaliphilus pronyensis sp. nov., two novel anaerobic alkaliphilic species isolated from the serpentinized-hosted hydrothermal field of the Prony Bay (New Caledonia).</title>
        <authorList>
            <person name="Postec A."/>
        </authorList>
    </citation>
    <scope>NUCLEOTIDE SEQUENCE [LARGE SCALE GENOMIC DNA]</scope>
    <source>
        <strain evidence="7 8">LacV</strain>
    </source>
</reference>
<dbReference type="PANTHER" id="PTHR18895:SF74">
    <property type="entry name" value="MTRF1L RELEASE FACTOR GLUTAMINE METHYLTRANSFERASE"/>
    <property type="match status" value="1"/>
</dbReference>
<evidence type="ECO:0000313" key="8">
    <source>
        <dbReference type="Proteomes" id="UP000432715"/>
    </source>
</evidence>
<dbReference type="Pfam" id="PF13847">
    <property type="entry name" value="Methyltransf_31"/>
    <property type="match status" value="1"/>
</dbReference>
<dbReference type="InterPro" id="IPR040758">
    <property type="entry name" value="PrmC_N"/>
</dbReference>
<keyword evidence="2 4" id="KW-0808">Transferase</keyword>
<proteinExistence type="inferred from homology"/>
<dbReference type="RefSeq" id="WP_151862231.1">
    <property type="nucleotide sequence ID" value="NZ_WBZC01000068.1"/>
</dbReference>
<dbReference type="Proteomes" id="UP000432715">
    <property type="component" value="Unassembled WGS sequence"/>
</dbReference>
<dbReference type="GO" id="GO:0102559">
    <property type="term" value="F:peptide chain release factor N(5)-glutamine methyltransferase activity"/>
    <property type="evidence" value="ECO:0007669"/>
    <property type="project" value="UniProtKB-EC"/>
</dbReference>
<keyword evidence="8" id="KW-1185">Reference proteome</keyword>
<comment type="caution">
    <text evidence="7">The sequence shown here is derived from an EMBL/GenBank/DDBJ whole genome shotgun (WGS) entry which is preliminary data.</text>
</comment>
<dbReference type="NCBIfam" id="TIGR03534">
    <property type="entry name" value="RF_mod_PrmC"/>
    <property type="match status" value="1"/>
</dbReference>
<dbReference type="Gene3D" id="3.40.50.150">
    <property type="entry name" value="Vaccinia Virus protein VP39"/>
    <property type="match status" value="1"/>
</dbReference>
<dbReference type="EMBL" id="WBZC01000068">
    <property type="protein sequence ID" value="KAB3530335.1"/>
    <property type="molecule type" value="Genomic_DNA"/>
</dbReference>
<name>A0A6I0F7V7_9FIRM</name>
<comment type="caution">
    <text evidence="4">Lacks conserved residue(s) required for the propagation of feature annotation.</text>
</comment>
<feature type="domain" description="Release factor glutamine methyltransferase N-terminal" evidence="6">
    <location>
        <begin position="6"/>
        <end position="75"/>
    </location>
</feature>
<feature type="binding site" evidence="4">
    <location>
        <begin position="195"/>
        <end position="198"/>
    </location>
    <ligand>
        <name>substrate</name>
    </ligand>
</feature>
<comment type="catalytic activity">
    <reaction evidence="4">
        <text>L-glutaminyl-[peptide chain release factor] + S-adenosyl-L-methionine = N(5)-methyl-L-glutaminyl-[peptide chain release factor] + S-adenosyl-L-homocysteine + H(+)</text>
        <dbReference type="Rhea" id="RHEA:42896"/>
        <dbReference type="Rhea" id="RHEA-COMP:10271"/>
        <dbReference type="Rhea" id="RHEA-COMP:10272"/>
        <dbReference type="ChEBI" id="CHEBI:15378"/>
        <dbReference type="ChEBI" id="CHEBI:30011"/>
        <dbReference type="ChEBI" id="CHEBI:57856"/>
        <dbReference type="ChEBI" id="CHEBI:59789"/>
        <dbReference type="ChEBI" id="CHEBI:61891"/>
        <dbReference type="EC" id="2.1.1.297"/>
    </reaction>
</comment>
<organism evidence="7 8">
    <name type="scientific">Alkaliphilus pronyensis</name>
    <dbReference type="NCBI Taxonomy" id="1482732"/>
    <lineage>
        <taxon>Bacteria</taxon>
        <taxon>Bacillati</taxon>
        <taxon>Bacillota</taxon>
        <taxon>Clostridia</taxon>
        <taxon>Peptostreptococcales</taxon>
        <taxon>Natronincolaceae</taxon>
        <taxon>Alkaliphilus</taxon>
    </lineage>
</organism>
<evidence type="ECO:0000256" key="3">
    <source>
        <dbReference type="ARBA" id="ARBA00022691"/>
    </source>
</evidence>
<dbReference type="SUPFAM" id="SSF53335">
    <property type="entry name" value="S-adenosyl-L-methionine-dependent methyltransferases"/>
    <property type="match status" value="1"/>
</dbReference>
<dbReference type="Pfam" id="PF17827">
    <property type="entry name" value="PrmC_N"/>
    <property type="match status" value="1"/>
</dbReference>
<dbReference type="EC" id="2.1.1.297" evidence="4"/>
<keyword evidence="1 4" id="KW-0489">Methyltransferase</keyword>